<comment type="caution">
    <text evidence="11">The sequence shown here is derived from an EMBL/GenBank/DDBJ whole genome shotgun (WGS) entry which is preliminary data.</text>
</comment>
<dbReference type="FunFam" id="3.40.50.300:FF:000777">
    <property type="entry name" value="tRNA (N6-adenosine(37)-N6)-threonylcarbamoyltransferase complex ATPase TsaE"/>
    <property type="match status" value="1"/>
</dbReference>
<dbReference type="NCBIfam" id="TIGR00150">
    <property type="entry name" value="T6A_YjeE"/>
    <property type="match status" value="1"/>
</dbReference>
<evidence type="ECO:0000256" key="2">
    <source>
        <dbReference type="ARBA" id="ARBA00007599"/>
    </source>
</evidence>
<comment type="subcellular location">
    <subcellularLocation>
        <location evidence="1">Cytoplasm</location>
    </subcellularLocation>
</comment>
<dbReference type="Proteomes" id="UP000075683">
    <property type="component" value="Unassembled WGS sequence"/>
</dbReference>
<keyword evidence="8" id="KW-0067">ATP-binding</keyword>
<keyword evidence="5" id="KW-0819">tRNA processing</keyword>
<evidence type="ECO:0000256" key="1">
    <source>
        <dbReference type="ARBA" id="ARBA00004496"/>
    </source>
</evidence>
<evidence type="ECO:0000256" key="5">
    <source>
        <dbReference type="ARBA" id="ARBA00022694"/>
    </source>
</evidence>
<keyword evidence="4" id="KW-0963">Cytoplasm</keyword>
<dbReference type="GO" id="GO:0002949">
    <property type="term" value="P:tRNA threonylcarbamoyladenosine modification"/>
    <property type="evidence" value="ECO:0007669"/>
    <property type="project" value="InterPro"/>
</dbReference>
<evidence type="ECO:0000313" key="12">
    <source>
        <dbReference type="Proteomes" id="UP000075683"/>
    </source>
</evidence>
<proteinExistence type="inferred from homology"/>
<comment type="similarity">
    <text evidence="2">Belongs to the TsaE family.</text>
</comment>
<evidence type="ECO:0000256" key="3">
    <source>
        <dbReference type="ARBA" id="ARBA00019010"/>
    </source>
</evidence>
<evidence type="ECO:0000256" key="4">
    <source>
        <dbReference type="ARBA" id="ARBA00022490"/>
    </source>
</evidence>
<dbReference type="PANTHER" id="PTHR33540">
    <property type="entry name" value="TRNA THREONYLCARBAMOYLADENOSINE BIOSYNTHESIS PROTEIN TSAE"/>
    <property type="match status" value="1"/>
</dbReference>
<organism evidence="11 12">
    <name type="scientific">Caldibacillus debilis</name>
    <dbReference type="NCBI Taxonomy" id="301148"/>
    <lineage>
        <taxon>Bacteria</taxon>
        <taxon>Bacillati</taxon>
        <taxon>Bacillota</taxon>
        <taxon>Bacilli</taxon>
        <taxon>Bacillales</taxon>
        <taxon>Bacillaceae</taxon>
        <taxon>Caldibacillus</taxon>
    </lineage>
</organism>
<dbReference type="PANTHER" id="PTHR33540:SF2">
    <property type="entry name" value="TRNA THREONYLCARBAMOYLADENOSINE BIOSYNTHESIS PROTEIN TSAE"/>
    <property type="match status" value="1"/>
</dbReference>
<reference evidence="11 12" key="1">
    <citation type="submission" date="2016-01" db="EMBL/GenBank/DDBJ databases">
        <title>Draft Genome Sequences of Seven Thermophilic Sporeformers Isolated from Foods.</title>
        <authorList>
            <person name="Berendsen E.M."/>
            <person name="Wells-Bennik M.H."/>
            <person name="Krawcyk A.O."/>
            <person name="De Jong A."/>
            <person name="Holsappel S."/>
            <person name="Eijlander R.T."/>
            <person name="Kuipers O.P."/>
        </authorList>
    </citation>
    <scope>NUCLEOTIDE SEQUENCE [LARGE SCALE GENOMIC DNA]</scope>
    <source>
        <strain evidence="11 12">B4135</strain>
    </source>
</reference>
<dbReference type="EMBL" id="LQYT01000140">
    <property type="protein sequence ID" value="KYD08381.1"/>
    <property type="molecule type" value="Genomic_DNA"/>
</dbReference>
<keyword evidence="9" id="KW-0460">Magnesium</keyword>
<dbReference type="Pfam" id="PF02367">
    <property type="entry name" value="TsaE"/>
    <property type="match status" value="1"/>
</dbReference>
<evidence type="ECO:0000313" key="11">
    <source>
        <dbReference type="EMBL" id="KYD08381.1"/>
    </source>
</evidence>
<evidence type="ECO:0000256" key="6">
    <source>
        <dbReference type="ARBA" id="ARBA00022723"/>
    </source>
</evidence>
<gene>
    <name evidence="11" type="ORF">B4135_4092</name>
</gene>
<keyword evidence="6" id="KW-0479">Metal-binding</keyword>
<dbReference type="PATRIC" id="fig|301148.3.peg.2379"/>
<sequence>MSHAVPRPDEKGRTLIFSDCFATLDGERNFRVTTMDKYEILINHLEETLQLAERLSRHLKPGDVLCLEGDLGAGKTSFTKGIAKGLGVEETVKSPTFTIIREYEGKEFPLYHMDVYRLKDSREDLGFDEYFHGDGVTVVEWAHLIEDQLPDQYLAIRFFIAGENRRRLFFEPRGERYKSLCKEFFHEYFGH</sequence>
<evidence type="ECO:0000256" key="8">
    <source>
        <dbReference type="ARBA" id="ARBA00022840"/>
    </source>
</evidence>
<keyword evidence="7" id="KW-0547">Nucleotide-binding</keyword>
<dbReference type="Gene3D" id="3.40.50.300">
    <property type="entry name" value="P-loop containing nucleotide triphosphate hydrolases"/>
    <property type="match status" value="1"/>
</dbReference>
<dbReference type="AlphaFoldDB" id="A0A150L7S6"/>
<dbReference type="SUPFAM" id="SSF52540">
    <property type="entry name" value="P-loop containing nucleoside triphosphate hydrolases"/>
    <property type="match status" value="1"/>
</dbReference>
<dbReference type="GO" id="GO:0005737">
    <property type="term" value="C:cytoplasm"/>
    <property type="evidence" value="ECO:0007669"/>
    <property type="project" value="UniProtKB-SubCell"/>
</dbReference>
<dbReference type="InterPro" id="IPR003442">
    <property type="entry name" value="T6A_TsaE"/>
</dbReference>
<evidence type="ECO:0000256" key="10">
    <source>
        <dbReference type="ARBA" id="ARBA00032441"/>
    </source>
</evidence>
<dbReference type="GO" id="GO:0005524">
    <property type="term" value="F:ATP binding"/>
    <property type="evidence" value="ECO:0007669"/>
    <property type="project" value="UniProtKB-KW"/>
</dbReference>
<protein>
    <recommendedName>
        <fullName evidence="3">tRNA threonylcarbamoyladenosine biosynthesis protein TsaE</fullName>
    </recommendedName>
    <alternativeName>
        <fullName evidence="10">t(6)A37 threonylcarbamoyladenosine biosynthesis protein TsaE</fullName>
    </alternativeName>
</protein>
<accession>A0A150L7S6</accession>
<dbReference type="GO" id="GO:0046872">
    <property type="term" value="F:metal ion binding"/>
    <property type="evidence" value="ECO:0007669"/>
    <property type="project" value="UniProtKB-KW"/>
</dbReference>
<dbReference type="STRING" id="301148.B4135_4092"/>
<dbReference type="InterPro" id="IPR027417">
    <property type="entry name" value="P-loop_NTPase"/>
</dbReference>
<name>A0A150L7S6_9BACI</name>
<evidence type="ECO:0000256" key="7">
    <source>
        <dbReference type="ARBA" id="ARBA00022741"/>
    </source>
</evidence>
<evidence type="ECO:0000256" key="9">
    <source>
        <dbReference type="ARBA" id="ARBA00022842"/>
    </source>
</evidence>